<dbReference type="Proteomes" id="UP000288079">
    <property type="component" value="Unassembled WGS sequence"/>
</dbReference>
<keyword evidence="2" id="KW-1185">Reference proteome</keyword>
<evidence type="ECO:0000313" key="2">
    <source>
        <dbReference type="Proteomes" id="UP000288079"/>
    </source>
</evidence>
<dbReference type="Pfam" id="PF05593">
    <property type="entry name" value="RHS_repeat"/>
    <property type="match status" value="1"/>
</dbReference>
<organism evidence="1 2">
    <name type="scientific">Bacteroides faecalis</name>
    <dbReference type="NCBI Taxonomy" id="2447885"/>
    <lineage>
        <taxon>Bacteria</taxon>
        <taxon>Pseudomonadati</taxon>
        <taxon>Bacteroidota</taxon>
        <taxon>Bacteroidia</taxon>
        <taxon>Bacteroidales</taxon>
        <taxon>Bacteroidaceae</taxon>
        <taxon>Bacteroides</taxon>
    </lineage>
</organism>
<evidence type="ECO:0008006" key="3">
    <source>
        <dbReference type="Google" id="ProtNLM"/>
    </source>
</evidence>
<gene>
    <name evidence="1" type="ORF">KGMB02408_26570</name>
</gene>
<evidence type="ECO:0000313" key="1">
    <source>
        <dbReference type="EMBL" id="GCB35712.1"/>
    </source>
</evidence>
<comment type="caution">
    <text evidence="1">The sequence shown here is derived from an EMBL/GenBank/DDBJ whole genome shotgun (WGS) entry which is preliminary data.</text>
</comment>
<dbReference type="AlphaFoldDB" id="A0A401LW24"/>
<dbReference type="EMBL" id="BHWB01000007">
    <property type="protein sequence ID" value="GCB35712.1"/>
    <property type="molecule type" value="Genomic_DNA"/>
</dbReference>
<reference evidence="1 2" key="1">
    <citation type="submission" date="2018-10" db="EMBL/GenBank/DDBJ databases">
        <title>Draft Genome Sequence of Bacteroides sp. KCTC 15687.</title>
        <authorList>
            <person name="Yu S.Y."/>
            <person name="Kim J.S."/>
            <person name="Oh B.S."/>
            <person name="Park S.H."/>
            <person name="Kang S.W."/>
            <person name="Park J.E."/>
            <person name="Choi S.H."/>
            <person name="Han K.I."/>
            <person name="Lee K.C."/>
            <person name="Eom M.K."/>
            <person name="Suh M.K."/>
            <person name="Lee D.H."/>
            <person name="Yoon H."/>
            <person name="Kim B."/>
            <person name="Yang S.J."/>
            <person name="Lee J.S."/>
            <person name="Lee J.H."/>
        </authorList>
    </citation>
    <scope>NUCLEOTIDE SEQUENCE [LARGE SCALE GENOMIC DNA]</scope>
    <source>
        <strain evidence="1 2">KCTC 15687</strain>
    </source>
</reference>
<proteinExistence type="predicted"/>
<sequence>MPQIFPVSPEAAVLDKFHSYPVDYCTGVPQISIPLYEIVAGDITIPVTLSYHASGLKPHEGSGLAGTNWSLSLEPSVSREIRGTDDIGNYGWLCDGSYHRGIPPGFSRMDQINFMDEVVRGIRDSQPDRFTYTLPHGGGSGYMLYRGSPMVTCPRTNDVVNWDRSDKMSITDDKGYYYEFDGVVEKVFYTQSINRWHCTSIRSPHRTTPSVTFGYDILSHQSSGTNKGCMGFGEVIINKNPTEDGYNLTEHLPLQEYNYALVPDYNAGSDAYYYDYKAELRRGYSESLHIDNSGSILPNDVEVPRLTDIRFLGNTMKISYTSVGGPEYWNDAYDTIEVTDEHGNPVRSIRFYLSTYNSHTSLTKLDSVSISAPGVETKTYKFNYNGGLNVPSIDTKVVDHWGFCNGPENRYVVNTVPSFRKILTYSKNGQQIRLLLDYKGANREADATWTNLGMLIQITDPQGLETHFEYEGNHAAFAMGYPGPEEEGAMYLRPVGGLRVKSIHTYDPKEQKTVRKRYSYGLEGSIGWGVIWGGGAIPHIVTERDYQTSVLVPFSPGNLQSMTVIHNNPVSEITFHNGSPVLYSNVKESVEGGGSALVTEYVYHVPCHEYNNVLEWDQYDPELNYVKKEKQVNDYLLSHSYKELKGLVCPLPNNPGKHPDEYINMSDDQWLAGKLKRVDRYKDNGFFLSTTEYEYEHVSTGGVVSIDIPVRHISVSREVCENNPGDYSWDNVFNTGRFYPAEDGGPAQSTFYLDPGSYTFLTREYTIETREQVPRDQPPYEFESYKENKTFEYKFSHLSGISLEPRKITTSRSDEGLTIDEYDYLDGQFPGILSMHRHTEGGSWKENRILFKEGTSLPERVVSATDRETEFRDEVVYTAYDLYNNVAEVHSKDGTPITYLWGYRGRFPVAMIENATRSEVLAAMGVDAGEADGWAGDMMPAPAMLQSLQLLRTSLSEANVYTCEYEPLQGVIAVTDPNGITTRHEYDGFNRLTRSYYLDSAANKVLLQQYLYHLGEK</sequence>
<accession>A0A401LW24</accession>
<dbReference type="Gene3D" id="2.180.10.10">
    <property type="entry name" value="RHS repeat-associated core"/>
    <property type="match status" value="1"/>
</dbReference>
<dbReference type="InterPro" id="IPR031325">
    <property type="entry name" value="RHS_repeat"/>
</dbReference>
<protein>
    <recommendedName>
        <fullName evidence="3">Sugar-binding protein</fullName>
    </recommendedName>
</protein>
<name>A0A401LW24_9BACE</name>